<feature type="domain" description="SseB protein N-terminal" evidence="2">
    <location>
        <begin position="225"/>
        <end position="322"/>
    </location>
</feature>
<protein>
    <recommendedName>
        <fullName evidence="2">SseB protein N-terminal domain-containing protein</fullName>
    </recommendedName>
</protein>
<evidence type="ECO:0000313" key="3">
    <source>
        <dbReference type="EMBL" id="NYE21232.1"/>
    </source>
</evidence>
<dbReference type="InterPro" id="IPR009839">
    <property type="entry name" value="SseB_N"/>
</dbReference>
<dbReference type="Proteomes" id="UP000576969">
    <property type="component" value="Unassembled WGS sequence"/>
</dbReference>
<evidence type="ECO:0000256" key="1">
    <source>
        <dbReference type="SAM" id="MobiDB-lite"/>
    </source>
</evidence>
<evidence type="ECO:0000259" key="2">
    <source>
        <dbReference type="Pfam" id="PF07179"/>
    </source>
</evidence>
<feature type="region of interest" description="Disordered" evidence="1">
    <location>
        <begin position="1"/>
        <end position="76"/>
    </location>
</feature>
<organism evidence="3 4">
    <name type="scientific">Microbacterium immunditiarum</name>
    <dbReference type="NCBI Taxonomy" id="337480"/>
    <lineage>
        <taxon>Bacteria</taxon>
        <taxon>Bacillati</taxon>
        <taxon>Actinomycetota</taxon>
        <taxon>Actinomycetes</taxon>
        <taxon>Micrococcales</taxon>
        <taxon>Microbacteriaceae</taxon>
        <taxon>Microbacterium</taxon>
    </lineage>
</organism>
<dbReference type="AlphaFoldDB" id="A0A7Y9KJ44"/>
<dbReference type="RefSeq" id="WP_179491726.1">
    <property type="nucleotide sequence ID" value="NZ_JACCBV010000001.1"/>
</dbReference>
<sequence length="333" mass="34321">MALFSRGKRTPDEQPESVAPSDADAADTDAAPGAAADQSVPHVGISLSTYGRATTPAQQPPSPSPQAAEHAAGSGAQASDNVLLRDALAKLPAEPTGRDVMAVARQLLQGHLFLRVKGDARALLAAGENLPLAMLTAGDKQFAVAYSGLGALRASVLADGDTGTSAMAQPVASVLRYVLAGTYAGLVLDPASGQSRAVIPRELLERIVEEAGGTEFPIKRLVSGERTPQTATEIGRALVDAKLWVSVGQTEQGPGISEARANDGKRLLEIFSHPLEVIALDRGTQPVPMTPAQLAAVLITEPGLDGVLIDPAGPWISLTRDNLAPVLALAPEG</sequence>
<feature type="compositionally biased region" description="Low complexity" evidence="1">
    <location>
        <begin position="65"/>
        <end position="76"/>
    </location>
</feature>
<proteinExistence type="predicted"/>
<dbReference type="EMBL" id="JACCBV010000001">
    <property type="protein sequence ID" value="NYE21232.1"/>
    <property type="molecule type" value="Genomic_DNA"/>
</dbReference>
<name>A0A7Y9KJ44_9MICO</name>
<keyword evidence="4" id="KW-1185">Reference proteome</keyword>
<reference evidence="3 4" key="1">
    <citation type="submission" date="2020-07" db="EMBL/GenBank/DDBJ databases">
        <title>Sequencing the genomes of 1000 actinobacteria strains.</title>
        <authorList>
            <person name="Klenk H.-P."/>
        </authorList>
    </citation>
    <scope>NUCLEOTIDE SEQUENCE [LARGE SCALE GENOMIC DNA]</scope>
    <source>
        <strain evidence="3 4">DSM 24662</strain>
    </source>
</reference>
<comment type="caution">
    <text evidence="3">The sequence shown here is derived from an EMBL/GenBank/DDBJ whole genome shotgun (WGS) entry which is preliminary data.</text>
</comment>
<dbReference type="Pfam" id="PF07179">
    <property type="entry name" value="SseB"/>
    <property type="match status" value="1"/>
</dbReference>
<evidence type="ECO:0000313" key="4">
    <source>
        <dbReference type="Proteomes" id="UP000576969"/>
    </source>
</evidence>
<gene>
    <name evidence="3" type="ORF">BJ991_003260</name>
</gene>
<accession>A0A7Y9KJ44</accession>
<feature type="compositionally biased region" description="Low complexity" evidence="1">
    <location>
        <begin position="19"/>
        <end position="37"/>
    </location>
</feature>